<feature type="region of interest" description="Disordered" evidence="1">
    <location>
        <begin position="502"/>
        <end position="521"/>
    </location>
</feature>
<feature type="region of interest" description="Disordered" evidence="1">
    <location>
        <begin position="225"/>
        <end position="338"/>
    </location>
</feature>
<feature type="region of interest" description="Disordered" evidence="1">
    <location>
        <begin position="1"/>
        <end position="45"/>
    </location>
</feature>
<dbReference type="EMBL" id="SOZI01000030">
    <property type="protein sequence ID" value="TNY22131.1"/>
    <property type="molecule type" value="Genomic_DNA"/>
</dbReference>
<reference evidence="2 3" key="1">
    <citation type="submission" date="2019-03" db="EMBL/GenBank/DDBJ databases">
        <title>Rhodosporidium diobovatum UCD-FST 08-225 genome sequencing, assembly, and annotation.</title>
        <authorList>
            <person name="Fakankun I.U."/>
            <person name="Fristensky B."/>
            <person name="Levin D.B."/>
        </authorList>
    </citation>
    <scope>NUCLEOTIDE SEQUENCE [LARGE SCALE GENOMIC DNA]</scope>
    <source>
        <strain evidence="2 3">UCD-FST 08-225</strain>
    </source>
</reference>
<keyword evidence="3" id="KW-1185">Reference proteome</keyword>
<evidence type="ECO:0000313" key="3">
    <source>
        <dbReference type="Proteomes" id="UP000311382"/>
    </source>
</evidence>
<dbReference type="AlphaFoldDB" id="A0A5C5G2C2"/>
<feature type="region of interest" description="Disordered" evidence="1">
    <location>
        <begin position="143"/>
        <end position="168"/>
    </location>
</feature>
<feature type="compositionally biased region" description="Low complexity" evidence="1">
    <location>
        <begin position="296"/>
        <end position="318"/>
    </location>
</feature>
<gene>
    <name evidence="2" type="ORF">DMC30DRAFT_168574</name>
</gene>
<organism evidence="2 3">
    <name type="scientific">Rhodotorula diobovata</name>
    <dbReference type="NCBI Taxonomy" id="5288"/>
    <lineage>
        <taxon>Eukaryota</taxon>
        <taxon>Fungi</taxon>
        <taxon>Dikarya</taxon>
        <taxon>Basidiomycota</taxon>
        <taxon>Pucciniomycotina</taxon>
        <taxon>Microbotryomycetes</taxon>
        <taxon>Sporidiobolales</taxon>
        <taxon>Sporidiobolaceae</taxon>
        <taxon>Rhodotorula</taxon>
    </lineage>
</organism>
<feature type="region of interest" description="Disordered" evidence="1">
    <location>
        <begin position="85"/>
        <end position="131"/>
    </location>
</feature>
<feature type="compositionally biased region" description="Polar residues" evidence="1">
    <location>
        <begin position="1"/>
        <end position="16"/>
    </location>
</feature>
<comment type="caution">
    <text evidence="2">The sequence shown here is derived from an EMBL/GenBank/DDBJ whole genome shotgun (WGS) entry which is preliminary data.</text>
</comment>
<proteinExistence type="predicted"/>
<dbReference type="OrthoDB" id="10614188at2759"/>
<evidence type="ECO:0000256" key="1">
    <source>
        <dbReference type="SAM" id="MobiDB-lite"/>
    </source>
</evidence>
<name>A0A5C5G2C2_9BASI</name>
<sequence>MRTRQNSATSSRSSDAGYSDVAAPLFEGESDSATSPLDSSPGSEVSIATVATSVRSRSSSIGKTSLASVASAAPALWATRLETQVEEDEPAALQVERTSSAVATGEDAPPAEETSPPVTLRVPSPPAADTRTTKFSLGASLLSKRRKRGARGAEGEPVTPGADPAEHWTPSFFDTVKGGSGSTRNPLSTRKATAIPRELVEELDFATLAEPLPLVSPPLPADPLIDNGGRFASPRPAPPPSLLVSSAQIGGTSSFVAADPPRSSTSSSSSRRHSFEPSSLALPRFAHPARPASPLTRSPSCSASGSPSIRSSISSGTSVRMDRFRSSSRGSASSADEAVTPLMPAGAFVPTETIVESGDCAGGIAGPGASSLGLTGMTAPLRDKSPNAGGSGAAHDFGRLSPLPFVHGATAALSSASLATPSRVHHPAPPVRSVSAPVKSTSFLRASIVPPLPSKKPLSVKEQRHALEISVGTKVLEAAGASATEVRLRARSVGFQVLKQREEEAKKHGGGGSGKGTRHGMTGALGEYVGGEALGSRFSID</sequence>
<dbReference type="Proteomes" id="UP000311382">
    <property type="component" value="Unassembled WGS sequence"/>
</dbReference>
<feature type="compositionally biased region" description="Low complexity" evidence="1">
    <location>
        <begin position="260"/>
        <end position="269"/>
    </location>
</feature>
<protein>
    <submittedName>
        <fullName evidence="2">Uncharacterized protein</fullName>
    </submittedName>
</protein>
<accession>A0A5C5G2C2</accession>
<feature type="compositionally biased region" description="Polar residues" evidence="1">
    <location>
        <begin position="31"/>
        <end position="43"/>
    </location>
</feature>
<evidence type="ECO:0000313" key="2">
    <source>
        <dbReference type="EMBL" id="TNY22131.1"/>
    </source>
</evidence>